<dbReference type="EMBL" id="SWMS01000015">
    <property type="protein sequence ID" value="TKG66670.1"/>
    <property type="molecule type" value="Genomic_DNA"/>
</dbReference>
<protein>
    <submittedName>
        <fullName evidence="1">Uncharacterized protein</fullName>
    </submittedName>
</protein>
<comment type="caution">
    <text evidence="1">The sequence shown here is derived from an EMBL/GenBank/DDBJ whole genome shotgun (WGS) entry which is preliminary data.</text>
</comment>
<reference evidence="1 2" key="1">
    <citation type="journal article" date="2015" name="Antonie Van Leeuwenhoek">
        <title>Prauserella endophytica sp. nov., an endophytic actinobacterium isolated from Tamarix taklamakanensis.</title>
        <authorList>
            <person name="Liu J.M."/>
            <person name="Habden X."/>
            <person name="Guo L."/>
            <person name="Tuo L."/>
            <person name="Jiang Z.K."/>
            <person name="Liu S.W."/>
            <person name="Liu X.F."/>
            <person name="Chen L."/>
            <person name="Li R.F."/>
            <person name="Zhang Y.Q."/>
            <person name="Sun C.H."/>
        </authorList>
    </citation>
    <scope>NUCLEOTIDE SEQUENCE [LARGE SCALE GENOMIC DNA]</scope>
    <source>
        <strain evidence="1 2">CGMCC 4.7182</strain>
    </source>
</reference>
<evidence type="ECO:0000313" key="1">
    <source>
        <dbReference type="EMBL" id="TKG66670.1"/>
    </source>
</evidence>
<dbReference type="RefSeq" id="WP_112273184.1">
    <property type="nucleotide sequence ID" value="NZ_SWMS01000015.1"/>
</dbReference>
<name>A0ABY2RZN4_9PSEU</name>
<evidence type="ECO:0000313" key="2">
    <source>
        <dbReference type="Proteomes" id="UP000309992"/>
    </source>
</evidence>
<keyword evidence="2" id="KW-1185">Reference proteome</keyword>
<accession>A0ABY2RZN4</accession>
<gene>
    <name evidence="1" type="ORF">FCN18_24715</name>
</gene>
<organism evidence="1 2">
    <name type="scientific">Prauserella endophytica</name>
    <dbReference type="NCBI Taxonomy" id="1592324"/>
    <lineage>
        <taxon>Bacteria</taxon>
        <taxon>Bacillati</taxon>
        <taxon>Actinomycetota</taxon>
        <taxon>Actinomycetes</taxon>
        <taxon>Pseudonocardiales</taxon>
        <taxon>Pseudonocardiaceae</taxon>
        <taxon>Prauserella</taxon>
        <taxon>Prauserella coralliicola group</taxon>
    </lineage>
</organism>
<proteinExistence type="predicted"/>
<dbReference type="Proteomes" id="UP000309992">
    <property type="component" value="Unassembled WGS sequence"/>
</dbReference>
<sequence>MSEPRAEGPALVWAGESGAPVVLVLDPLGEAKHEEIPPTWNEIAGDRHVCWCRLPVAGGLTEAEELMADPDALGSPVDIVVSGPNAFDGLDMAARHTGTVRSVLLVDPESHSLHDGEDRMSTRRSELEGAGITVTVVARTFEGDRDRIGPPLPLGHPDVVQEVHSTLTALDATSRGGV</sequence>